<evidence type="ECO:0000313" key="1">
    <source>
        <dbReference type="EnsemblMetazoa" id="AALB015013-PA"/>
    </source>
</evidence>
<dbReference type="Proteomes" id="UP000069272">
    <property type="component" value="Unassembled WGS sequence"/>
</dbReference>
<proteinExistence type="predicted"/>
<reference evidence="1" key="2">
    <citation type="submission" date="2022-08" db="UniProtKB">
        <authorList>
            <consortium name="EnsemblMetazoa"/>
        </authorList>
    </citation>
    <scope>IDENTIFICATION</scope>
    <source>
        <strain evidence="1">STECLA/ALBI9_A</strain>
    </source>
</reference>
<sequence length="56" mass="6770">MINLSRDCVNSSEVQVFKIGFIEKRADKRNKRFRFHKDVPGSVFWFSNYNMVRNTR</sequence>
<dbReference type="EnsemblMetazoa" id="AALB015013-RA">
    <property type="protein sequence ID" value="AALB015013-PA"/>
    <property type="gene ID" value="AALB015013"/>
</dbReference>
<accession>A0A182FZJ8</accession>
<dbReference type="AlphaFoldDB" id="A0A182FZJ8"/>
<name>A0A182FZJ8_ANOAL</name>
<reference evidence="2" key="1">
    <citation type="journal article" date="2017" name="G3 (Bethesda)">
        <title>The Physical Genome Mapping of Anopheles albimanus Corrected Scaffold Misassemblies and Identified Interarm Rearrangements in Genus Anopheles.</title>
        <authorList>
            <person name="Artemov G.N."/>
            <person name="Peery A.N."/>
            <person name="Jiang X."/>
            <person name="Tu Z."/>
            <person name="Stegniy V.N."/>
            <person name="Sharakhova M.V."/>
            <person name="Sharakhov I.V."/>
        </authorList>
    </citation>
    <scope>NUCLEOTIDE SEQUENCE [LARGE SCALE GENOMIC DNA]</scope>
    <source>
        <strain evidence="2">STECLA/ALBI9_A</strain>
    </source>
</reference>
<organism evidence="1 2">
    <name type="scientific">Anopheles albimanus</name>
    <name type="common">New world malaria mosquito</name>
    <dbReference type="NCBI Taxonomy" id="7167"/>
    <lineage>
        <taxon>Eukaryota</taxon>
        <taxon>Metazoa</taxon>
        <taxon>Ecdysozoa</taxon>
        <taxon>Arthropoda</taxon>
        <taxon>Hexapoda</taxon>
        <taxon>Insecta</taxon>
        <taxon>Pterygota</taxon>
        <taxon>Neoptera</taxon>
        <taxon>Endopterygota</taxon>
        <taxon>Diptera</taxon>
        <taxon>Nematocera</taxon>
        <taxon>Culicoidea</taxon>
        <taxon>Culicidae</taxon>
        <taxon>Anophelinae</taxon>
        <taxon>Anopheles</taxon>
    </lineage>
</organism>
<dbReference type="VEuPathDB" id="VectorBase:AALB015013"/>
<evidence type="ECO:0000313" key="2">
    <source>
        <dbReference type="Proteomes" id="UP000069272"/>
    </source>
</evidence>
<keyword evidence="2" id="KW-1185">Reference proteome</keyword>
<protein>
    <submittedName>
        <fullName evidence="1">Uncharacterized protein</fullName>
    </submittedName>
</protein>